<evidence type="ECO:0000313" key="2">
    <source>
        <dbReference type="Proteomes" id="UP000007129"/>
    </source>
</evidence>
<dbReference type="Proteomes" id="UP000007129">
    <property type="component" value="Unassembled WGS sequence"/>
</dbReference>
<name>K2S9R9_MACPH</name>
<sequence length="113" mass="12939">MSDSKQDIVVYKHSSTGETPDVLIMTREQLKHKMTSNNSLRLSHKHIPRGHRHVEILQSDLIPEAEREKCADRPNMNSSIATITLPNRVWMQRQITADQFADLHILSVSGLRT</sequence>
<proteinExistence type="predicted"/>
<comment type="caution">
    <text evidence="1">The sequence shown here is derived from an EMBL/GenBank/DDBJ whole genome shotgun (WGS) entry which is preliminary data.</text>
</comment>
<dbReference type="InParanoid" id="K2S9R9"/>
<dbReference type="OrthoDB" id="3913028at2759"/>
<evidence type="ECO:0000313" key="1">
    <source>
        <dbReference type="EMBL" id="EKG21632.1"/>
    </source>
</evidence>
<protein>
    <submittedName>
        <fullName evidence="1">Uncharacterized protein</fullName>
    </submittedName>
</protein>
<dbReference type="HOGENOM" id="CLU_2196553_0_0_1"/>
<reference evidence="1 2" key="1">
    <citation type="journal article" date="2012" name="BMC Genomics">
        <title>Tools to kill: Genome of one of the most destructive plant pathogenic fungi Macrophomina phaseolina.</title>
        <authorList>
            <person name="Islam M.S."/>
            <person name="Haque M.S."/>
            <person name="Islam M.M."/>
            <person name="Emdad E.M."/>
            <person name="Halim A."/>
            <person name="Hossen Q.M.M."/>
            <person name="Hossain M.Z."/>
            <person name="Ahmed B."/>
            <person name="Rahim S."/>
            <person name="Rahman M.S."/>
            <person name="Alam M.M."/>
            <person name="Hou S."/>
            <person name="Wan X."/>
            <person name="Saito J.A."/>
            <person name="Alam M."/>
        </authorList>
    </citation>
    <scope>NUCLEOTIDE SEQUENCE [LARGE SCALE GENOMIC DNA]</scope>
    <source>
        <strain evidence="1 2">MS6</strain>
    </source>
</reference>
<organism evidence="1 2">
    <name type="scientific">Macrophomina phaseolina (strain MS6)</name>
    <name type="common">Charcoal rot fungus</name>
    <dbReference type="NCBI Taxonomy" id="1126212"/>
    <lineage>
        <taxon>Eukaryota</taxon>
        <taxon>Fungi</taxon>
        <taxon>Dikarya</taxon>
        <taxon>Ascomycota</taxon>
        <taxon>Pezizomycotina</taxon>
        <taxon>Dothideomycetes</taxon>
        <taxon>Dothideomycetes incertae sedis</taxon>
        <taxon>Botryosphaeriales</taxon>
        <taxon>Botryosphaeriaceae</taxon>
        <taxon>Macrophomina</taxon>
    </lineage>
</organism>
<gene>
    <name evidence="1" type="ORF">MPH_01066</name>
</gene>
<dbReference type="AlphaFoldDB" id="K2S9R9"/>
<accession>K2S9R9</accession>
<dbReference type="EMBL" id="AHHD01000045">
    <property type="protein sequence ID" value="EKG21632.1"/>
    <property type="molecule type" value="Genomic_DNA"/>
</dbReference>
<dbReference type="VEuPathDB" id="FungiDB:MPH_01066"/>